<comment type="subcellular location">
    <subcellularLocation>
        <location evidence="1">Membrane</location>
    </subcellularLocation>
</comment>
<keyword evidence="8" id="KW-1133">Transmembrane helix</keyword>
<dbReference type="SMART" id="SM01117">
    <property type="entry name" value="Cyt-b5"/>
    <property type="match status" value="1"/>
</dbReference>
<dbReference type="InterPro" id="IPR001199">
    <property type="entry name" value="Cyt_B5-like_heme/steroid-bd"/>
</dbReference>
<keyword evidence="4 8" id="KW-0479">Metal-binding</keyword>
<evidence type="ECO:0000313" key="11">
    <source>
        <dbReference type="EMBL" id="KAG6488948.1"/>
    </source>
</evidence>
<feature type="region of interest" description="Disordered" evidence="9">
    <location>
        <begin position="56"/>
        <end position="85"/>
    </location>
</feature>
<keyword evidence="6 8" id="KW-0472">Membrane</keyword>
<gene>
    <name evidence="11" type="ORF">ZIOFF_050206</name>
</gene>
<keyword evidence="5 8" id="KW-0408">Iron</keyword>
<feature type="compositionally biased region" description="Polar residues" evidence="9">
    <location>
        <begin position="70"/>
        <end position="82"/>
    </location>
</feature>
<dbReference type="GO" id="GO:0016020">
    <property type="term" value="C:membrane"/>
    <property type="evidence" value="ECO:0007669"/>
    <property type="project" value="UniProtKB-SubCell"/>
</dbReference>
<dbReference type="GO" id="GO:0020037">
    <property type="term" value="F:heme binding"/>
    <property type="evidence" value="ECO:0007669"/>
    <property type="project" value="UniProtKB-UniRule"/>
</dbReference>
<evidence type="ECO:0000259" key="10">
    <source>
        <dbReference type="PROSITE" id="PS50255"/>
    </source>
</evidence>
<evidence type="ECO:0000256" key="3">
    <source>
        <dbReference type="ARBA" id="ARBA00022692"/>
    </source>
</evidence>
<name>A0A8J5FKT9_ZINOF</name>
<evidence type="ECO:0000256" key="5">
    <source>
        <dbReference type="ARBA" id="ARBA00023004"/>
    </source>
</evidence>
<dbReference type="PROSITE" id="PS50255">
    <property type="entry name" value="CYTOCHROME_B5_2"/>
    <property type="match status" value="1"/>
</dbReference>
<dbReference type="Gene3D" id="3.10.120.10">
    <property type="entry name" value="Cytochrome b5-like heme/steroid binding domain"/>
    <property type="match status" value="1"/>
</dbReference>
<accession>A0A8J5FKT9</accession>
<proteinExistence type="inferred from homology"/>
<organism evidence="11 12">
    <name type="scientific">Zingiber officinale</name>
    <name type="common">Ginger</name>
    <name type="synonym">Amomum zingiber</name>
    <dbReference type="NCBI Taxonomy" id="94328"/>
    <lineage>
        <taxon>Eukaryota</taxon>
        <taxon>Viridiplantae</taxon>
        <taxon>Streptophyta</taxon>
        <taxon>Embryophyta</taxon>
        <taxon>Tracheophyta</taxon>
        <taxon>Spermatophyta</taxon>
        <taxon>Magnoliopsida</taxon>
        <taxon>Liliopsida</taxon>
        <taxon>Zingiberales</taxon>
        <taxon>Zingiberaceae</taxon>
        <taxon>Zingiber</taxon>
    </lineage>
</organism>
<dbReference type="Proteomes" id="UP000734854">
    <property type="component" value="Unassembled WGS sequence"/>
</dbReference>
<dbReference type="InterPro" id="IPR036400">
    <property type="entry name" value="Cyt_B5-like_heme/steroid_sf"/>
</dbReference>
<feature type="transmembrane region" description="Helical" evidence="8">
    <location>
        <begin position="275"/>
        <end position="292"/>
    </location>
</feature>
<dbReference type="GO" id="GO:0046872">
    <property type="term" value="F:metal ion binding"/>
    <property type="evidence" value="ECO:0007669"/>
    <property type="project" value="UniProtKB-UniRule"/>
</dbReference>
<keyword evidence="2 8" id="KW-0349">Heme</keyword>
<feature type="compositionally biased region" description="Basic and acidic residues" evidence="9">
    <location>
        <begin position="58"/>
        <end position="68"/>
    </location>
</feature>
<dbReference type="InterPro" id="IPR050668">
    <property type="entry name" value="Cytochrome_b5"/>
</dbReference>
<dbReference type="Pfam" id="PF00173">
    <property type="entry name" value="Cyt-b5"/>
    <property type="match status" value="1"/>
</dbReference>
<dbReference type="AlphaFoldDB" id="A0A8J5FKT9"/>
<reference evidence="11 12" key="1">
    <citation type="submission" date="2020-08" db="EMBL/GenBank/DDBJ databases">
        <title>Plant Genome Project.</title>
        <authorList>
            <person name="Zhang R.-G."/>
        </authorList>
    </citation>
    <scope>NUCLEOTIDE SEQUENCE [LARGE SCALE GENOMIC DNA]</scope>
    <source>
        <tissue evidence="11">Rhizome</tissue>
    </source>
</reference>
<dbReference type="PRINTS" id="PR00363">
    <property type="entry name" value="CYTOCHROMEB5"/>
</dbReference>
<evidence type="ECO:0000256" key="8">
    <source>
        <dbReference type="RuleBase" id="RU362121"/>
    </source>
</evidence>
<comment type="caution">
    <text evidence="11">The sequence shown here is derived from an EMBL/GenBank/DDBJ whole genome shotgun (WGS) entry which is preliminary data.</text>
</comment>
<evidence type="ECO:0000256" key="1">
    <source>
        <dbReference type="ARBA" id="ARBA00004370"/>
    </source>
</evidence>
<feature type="domain" description="Cytochrome b5 heme-binding" evidence="10">
    <location>
        <begin position="169"/>
        <end position="246"/>
    </location>
</feature>
<keyword evidence="12" id="KW-1185">Reference proteome</keyword>
<protein>
    <recommendedName>
        <fullName evidence="10">Cytochrome b5 heme-binding domain-containing protein</fullName>
    </recommendedName>
</protein>
<keyword evidence="3 8" id="KW-0812">Transmembrane</keyword>
<dbReference type="InterPro" id="IPR018506">
    <property type="entry name" value="Cyt_B5_heme-BS"/>
</dbReference>
<dbReference type="EMBL" id="JACMSC010000014">
    <property type="protein sequence ID" value="KAG6488948.1"/>
    <property type="molecule type" value="Genomic_DNA"/>
</dbReference>
<dbReference type="PROSITE" id="PS00191">
    <property type="entry name" value="CYTOCHROME_B5_1"/>
    <property type="match status" value="1"/>
</dbReference>
<evidence type="ECO:0000256" key="4">
    <source>
        <dbReference type="ARBA" id="ARBA00022723"/>
    </source>
</evidence>
<evidence type="ECO:0000256" key="7">
    <source>
        <dbReference type="ARBA" id="ARBA00038168"/>
    </source>
</evidence>
<evidence type="ECO:0000313" key="12">
    <source>
        <dbReference type="Proteomes" id="UP000734854"/>
    </source>
</evidence>
<comment type="similarity">
    <text evidence="7 8">Belongs to the cytochrome b5 family.</text>
</comment>
<dbReference type="PANTHER" id="PTHR19359">
    <property type="entry name" value="CYTOCHROME B5"/>
    <property type="match status" value="1"/>
</dbReference>
<sequence length="300" mass="32712">MLEAVGDARGRYGREGLGLGNCGREGFPSPGNLWARGFSVAGVRLGLQPPLRLGLETSRCRGRGDDGATAHNTHSATKNQAPRLNGRMHHGRLPEMPQWIQSMPQMMDKTTLRPSESAVRLPGEVAAAGEAAVAAIQRQTREEVAVGGCDGFWMRRRWPWEAESIMAEMKSFSPDEISRHATKQDCWLSIGGKVYDVTDFLEEHPGGEDVILHESGSGDATQAFEEVGHSSAAISSMKSYLIGTVEGYISGDQKPSKPATTAYREQAPSYSFSDYLLPLLVLVVASAAWYYLTFYSKTKA</sequence>
<evidence type="ECO:0000256" key="2">
    <source>
        <dbReference type="ARBA" id="ARBA00022617"/>
    </source>
</evidence>
<dbReference type="FunFam" id="3.10.120.10:FF:000002">
    <property type="entry name" value="Cytochrome b5 type B"/>
    <property type="match status" value="1"/>
</dbReference>
<dbReference type="PANTHER" id="PTHR19359:SF101">
    <property type="entry name" value="CYTOCHROME B5-LIKE HEME_STEROID BINDING DOMAIN CONTAINING PROTEIN, EXPRESSED"/>
    <property type="match status" value="1"/>
</dbReference>
<dbReference type="SUPFAM" id="SSF55856">
    <property type="entry name" value="Cytochrome b5-like heme/steroid binding domain"/>
    <property type="match status" value="1"/>
</dbReference>
<evidence type="ECO:0000256" key="9">
    <source>
        <dbReference type="SAM" id="MobiDB-lite"/>
    </source>
</evidence>
<evidence type="ECO:0000256" key="6">
    <source>
        <dbReference type="ARBA" id="ARBA00023136"/>
    </source>
</evidence>